<feature type="signal peptide" evidence="1">
    <location>
        <begin position="1"/>
        <end position="18"/>
    </location>
</feature>
<protein>
    <submittedName>
        <fullName evidence="2">Uncharacterized protein</fullName>
    </submittedName>
</protein>
<dbReference type="AlphaFoldDB" id="A0A9P5PJ72"/>
<keyword evidence="1" id="KW-0732">Signal</keyword>
<comment type="caution">
    <text evidence="2">The sequence shown here is derived from an EMBL/GenBank/DDBJ whole genome shotgun (WGS) entry which is preliminary data.</text>
</comment>
<evidence type="ECO:0000313" key="2">
    <source>
        <dbReference type="EMBL" id="KAF9064239.1"/>
    </source>
</evidence>
<feature type="chain" id="PRO_5040438308" evidence="1">
    <location>
        <begin position="19"/>
        <end position="210"/>
    </location>
</feature>
<dbReference type="Proteomes" id="UP000772434">
    <property type="component" value="Unassembled WGS sequence"/>
</dbReference>
<evidence type="ECO:0000256" key="1">
    <source>
        <dbReference type="SAM" id="SignalP"/>
    </source>
</evidence>
<gene>
    <name evidence="2" type="ORF">BDP27DRAFT_1405422</name>
</gene>
<proteinExistence type="predicted"/>
<name>A0A9P5PJ72_9AGAR</name>
<organism evidence="2 3">
    <name type="scientific">Rhodocollybia butyracea</name>
    <dbReference type="NCBI Taxonomy" id="206335"/>
    <lineage>
        <taxon>Eukaryota</taxon>
        <taxon>Fungi</taxon>
        <taxon>Dikarya</taxon>
        <taxon>Basidiomycota</taxon>
        <taxon>Agaricomycotina</taxon>
        <taxon>Agaricomycetes</taxon>
        <taxon>Agaricomycetidae</taxon>
        <taxon>Agaricales</taxon>
        <taxon>Marasmiineae</taxon>
        <taxon>Omphalotaceae</taxon>
        <taxon>Rhodocollybia</taxon>
    </lineage>
</organism>
<accession>A0A9P5PJ72</accession>
<reference evidence="2" key="1">
    <citation type="submission" date="2020-11" db="EMBL/GenBank/DDBJ databases">
        <authorList>
            <consortium name="DOE Joint Genome Institute"/>
            <person name="Ahrendt S."/>
            <person name="Riley R."/>
            <person name="Andreopoulos W."/>
            <person name="Labutti K."/>
            <person name="Pangilinan J."/>
            <person name="Ruiz-Duenas F.J."/>
            <person name="Barrasa J.M."/>
            <person name="Sanchez-Garcia M."/>
            <person name="Camarero S."/>
            <person name="Miyauchi S."/>
            <person name="Serrano A."/>
            <person name="Linde D."/>
            <person name="Babiker R."/>
            <person name="Drula E."/>
            <person name="Ayuso-Fernandez I."/>
            <person name="Pacheco R."/>
            <person name="Padilla G."/>
            <person name="Ferreira P."/>
            <person name="Barriuso J."/>
            <person name="Kellner H."/>
            <person name="Castanera R."/>
            <person name="Alfaro M."/>
            <person name="Ramirez L."/>
            <person name="Pisabarro A.G."/>
            <person name="Kuo A."/>
            <person name="Tritt A."/>
            <person name="Lipzen A."/>
            <person name="He G."/>
            <person name="Yan M."/>
            <person name="Ng V."/>
            <person name="Cullen D."/>
            <person name="Martin F."/>
            <person name="Rosso M.-N."/>
            <person name="Henrissat B."/>
            <person name="Hibbett D."/>
            <person name="Martinez A.T."/>
            <person name="Grigoriev I.V."/>
        </authorList>
    </citation>
    <scope>NUCLEOTIDE SEQUENCE</scope>
    <source>
        <strain evidence="2">AH 40177</strain>
    </source>
</reference>
<sequence>MCLSEATLLLHLLAYTQSQLINVAEALNSFRTGLDSPIQEFHSAPFTNLWPVISKMTLPIILLLEDFFVVWRAWIIWPFNRYVKTILILLTALNAVSPMLLVELFDPLIATSVLSVDQIAFLNNTLFSPNDTMGVAVSLIVNVSTTSLIGFKAWSRKGGPWVTSLLCIYDSMAGYPDTLSCVNMKMSVVEEIISWKAASMLKSGAPMDQD</sequence>
<dbReference type="OrthoDB" id="2859046at2759"/>
<evidence type="ECO:0000313" key="3">
    <source>
        <dbReference type="Proteomes" id="UP000772434"/>
    </source>
</evidence>
<dbReference type="EMBL" id="JADNRY010000128">
    <property type="protein sequence ID" value="KAF9064239.1"/>
    <property type="molecule type" value="Genomic_DNA"/>
</dbReference>
<keyword evidence="3" id="KW-1185">Reference proteome</keyword>